<dbReference type="AlphaFoldDB" id="A0A942TQL4"/>
<accession>A0A942TQL4</accession>
<dbReference type="GO" id="GO:0003824">
    <property type="term" value="F:catalytic activity"/>
    <property type="evidence" value="ECO:0007669"/>
    <property type="project" value="InterPro"/>
</dbReference>
<evidence type="ECO:0000259" key="2">
    <source>
        <dbReference type="Pfam" id="PF01035"/>
    </source>
</evidence>
<feature type="domain" description="Methylated-DNA-[protein]-cysteine S-methyltransferase DNA binding" evidence="2">
    <location>
        <begin position="3"/>
        <end position="84"/>
    </location>
</feature>
<keyword evidence="4" id="KW-1185">Reference proteome</keyword>
<dbReference type="SUPFAM" id="SSF46767">
    <property type="entry name" value="Methylated DNA-protein cysteine methyltransferase, C-terminal domain"/>
    <property type="match status" value="1"/>
</dbReference>
<dbReference type="PANTHER" id="PTHR42942:SF1">
    <property type="entry name" value="ALKYLTRANSFERASE-LIKE PROTEIN 1"/>
    <property type="match status" value="1"/>
</dbReference>
<dbReference type="InterPro" id="IPR014048">
    <property type="entry name" value="MethylDNA_cys_MeTrfase_DNA-bd"/>
</dbReference>
<gene>
    <name evidence="3" type="ORF">KHA93_20165</name>
</gene>
<dbReference type="Gene3D" id="1.10.10.10">
    <property type="entry name" value="Winged helix-like DNA-binding domain superfamily/Winged helix DNA-binding domain"/>
    <property type="match status" value="1"/>
</dbReference>
<name>A0A942TQL4_9BACI</name>
<dbReference type="InterPro" id="IPR052520">
    <property type="entry name" value="ATL_DNA_repair"/>
</dbReference>
<evidence type="ECO:0000256" key="1">
    <source>
        <dbReference type="ARBA" id="ARBA00022763"/>
    </source>
</evidence>
<sequence length="111" mass="12832">MNPFTEKVITTLKSIPKGRVATYGQIARLAGNPRGARQVSRILHSMSSKYELPWHRVVNAKGEIVIGDSETAYQQQFLLEREGIEVIKDNQINLHQYQWEREDPHCEWLEG</sequence>
<comment type="caution">
    <text evidence="3">The sequence shown here is derived from an EMBL/GenBank/DDBJ whole genome shotgun (WGS) entry which is preliminary data.</text>
</comment>
<dbReference type="GO" id="GO:0006281">
    <property type="term" value="P:DNA repair"/>
    <property type="evidence" value="ECO:0007669"/>
    <property type="project" value="InterPro"/>
</dbReference>
<organism evidence="3 4">
    <name type="scientific">Lederbergia citrisecunda</name>
    <dbReference type="NCBI Taxonomy" id="2833583"/>
    <lineage>
        <taxon>Bacteria</taxon>
        <taxon>Bacillati</taxon>
        <taxon>Bacillota</taxon>
        <taxon>Bacilli</taxon>
        <taxon>Bacillales</taxon>
        <taxon>Bacillaceae</taxon>
        <taxon>Lederbergia</taxon>
    </lineage>
</organism>
<dbReference type="RefSeq" id="WP_213112352.1">
    <property type="nucleotide sequence ID" value="NZ_JAGYPJ010000001.1"/>
</dbReference>
<dbReference type="Pfam" id="PF01035">
    <property type="entry name" value="DNA_binding_1"/>
    <property type="match status" value="1"/>
</dbReference>
<dbReference type="InterPro" id="IPR036388">
    <property type="entry name" value="WH-like_DNA-bd_sf"/>
</dbReference>
<dbReference type="PANTHER" id="PTHR42942">
    <property type="entry name" value="6-O-METHYLGUANINE DNA METHYLTRANSFERASE"/>
    <property type="match status" value="1"/>
</dbReference>
<dbReference type="EMBL" id="JAGYPJ010000001">
    <property type="protein sequence ID" value="MBS4201925.1"/>
    <property type="molecule type" value="Genomic_DNA"/>
</dbReference>
<reference evidence="3 4" key="1">
    <citation type="submission" date="2021-05" db="EMBL/GenBank/DDBJ databases">
        <title>Novel Bacillus species.</title>
        <authorList>
            <person name="Liu G."/>
        </authorList>
    </citation>
    <scope>NUCLEOTIDE SEQUENCE [LARGE SCALE GENOMIC DNA]</scope>
    <source>
        <strain evidence="3 4">FJAT-49732</strain>
    </source>
</reference>
<dbReference type="CDD" id="cd06445">
    <property type="entry name" value="ATase"/>
    <property type="match status" value="1"/>
</dbReference>
<evidence type="ECO:0000313" key="4">
    <source>
        <dbReference type="Proteomes" id="UP000682713"/>
    </source>
</evidence>
<keyword evidence="1" id="KW-0227">DNA damage</keyword>
<proteinExistence type="predicted"/>
<protein>
    <submittedName>
        <fullName evidence="3">MGMT family protein</fullName>
    </submittedName>
</protein>
<evidence type="ECO:0000313" key="3">
    <source>
        <dbReference type="EMBL" id="MBS4201925.1"/>
    </source>
</evidence>
<dbReference type="Proteomes" id="UP000682713">
    <property type="component" value="Unassembled WGS sequence"/>
</dbReference>
<dbReference type="InterPro" id="IPR036217">
    <property type="entry name" value="MethylDNA_cys_MeTrfase_DNAb"/>
</dbReference>